<dbReference type="RefSeq" id="WP_156052378.1">
    <property type="nucleotide sequence ID" value="NZ_JBIRUQ010000001.1"/>
</dbReference>
<organism evidence="1 2">
    <name type="scientific">Nocardia carnea</name>
    <dbReference type="NCBI Taxonomy" id="37328"/>
    <lineage>
        <taxon>Bacteria</taxon>
        <taxon>Bacillati</taxon>
        <taxon>Actinomycetota</taxon>
        <taxon>Actinomycetes</taxon>
        <taxon>Mycobacteriales</taxon>
        <taxon>Nocardiaceae</taxon>
        <taxon>Nocardia</taxon>
    </lineage>
</organism>
<proteinExistence type="predicted"/>
<accession>A0ABW7TKX3</accession>
<gene>
    <name evidence="1" type="ORF">ACH4WX_08560</name>
</gene>
<evidence type="ECO:0000313" key="1">
    <source>
        <dbReference type="EMBL" id="MFI1460763.1"/>
    </source>
</evidence>
<dbReference type="EMBL" id="JBIRUQ010000001">
    <property type="protein sequence ID" value="MFI1460763.1"/>
    <property type="molecule type" value="Genomic_DNA"/>
</dbReference>
<evidence type="ECO:0000313" key="2">
    <source>
        <dbReference type="Proteomes" id="UP001611263"/>
    </source>
</evidence>
<comment type="caution">
    <text evidence="1">The sequence shown here is derived from an EMBL/GenBank/DDBJ whole genome shotgun (WGS) entry which is preliminary data.</text>
</comment>
<name>A0ABW7TKX3_9NOCA</name>
<sequence>MTTDADTGQAIELCDDRVHRAGETRREIGRRWARHLGGHPRRLTAVPGVRSGEWVFGVRTVTPIPVRLSTLFGEWLYQLRAALDGTAYQLAIRDSRQDPPPNARRIYFPIKTESAAFYKPQHRSDLRALSDTTFGLLGLIQPFHAEPDHFSNALWWIEELARIDRHRRGHVLAPHLGRIRIGFEPPVSDPRWLVPENSAKRIASTEELTPLLTFRTPLQWTEGDVREHLVLDGEATTGYLDVTEWADKASAPMCSMNLEHRMAMCEEQVLHGIIRPLLTGAINLPSAPQP</sequence>
<protein>
    <submittedName>
        <fullName evidence="1">Uncharacterized protein</fullName>
    </submittedName>
</protein>
<reference evidence="1 2" key="1">
    <citation type="submission" date="2024-10" db="EMBL/GenBank/DDBJ databases">
        <title>The Natural Products Discovery Center: Release of the First 8490 Sequenced Strains for Exploring Actinobacteria Biosynthetic Diversity.</title>
        <authorList>
            <person name="Kalkreuter E."/>
            <person name="Kautsar S.A."/>
            <person name="Yang D."/>
            <person name="Bader C.D."/>
            <person name="Teijaro C.N."/>
            <person name="Fluegel L."/>
            <person name="Davis C.M."/>
            <person name="Simpson J.R."/>
            <person name="Lauterbach L."/>
            <person name="Steele A.D."/>
            <person name="Gui C."/>
            <person name="Meng S."/>
            <person name="Li G."/>
            <person name="Viehrig K."/>
            <person name="Ye F."/>
            <person name="Su P."/>
            <person name="Kiefer A.F."/>
            <person name="Nichols A."/>
            <person name="Cepeda A.J."/>
            <person name="Yan W."/>
            <person name="Fan B."/>
            <person name="Jiang Y."/>
            <person name="Adhikari A."/>
            <person name="Zheng C.-J."/>
            <person name="Schuster L."/>
            <person name="Cowan T.M."/>
            <person name="Smanski M.J."/>
            <person name="Chevrette M.G."/>
            <person name="De Carvalho L.P.S."/>
            <person name="Shen B."/>
        </authorList>
    </citation>
    <scope>NUCLEOTIDE SEQUENCE [LARGE SCALE GENOMIC DNA]</scope>
    <source>
        <strain evidence="1 2">NPDC020568</strain>
    </source>
</reference>
<dbReference type="Proteomes" id="UP001611263">
    <property type="component" value="Unassembled WGS sequence"/>
</dbReference>
<dbReference type="GeneID" id="93503229"/>
<keyword evidence="2" id="KW-1185">Reference proteome</keyword>